<dbReference type="AlphaFoldDB" id="A0A7C3ZZK2"/>
<evidence type="ECO:0000313" key="11">
    <source>
        <dbReference type="EMBL" id="HGG03348.1"/>
    </source>
</evidence>
<keyword evidence="4" id="KW-0547">Nucleotide-binding</keyword>
<feature type="transmembrane region" description="Helical" evidence="9">
    <location>
        <begin position="502"/>
        <end position="523"/>
    </location>
</feature>
<reference evidence="11" key="1">
    <citation type="journal article" date="2020" name="mSystems">
        <title>Genome- and Community-Level Interaction Insights into Carbon Utilization and Element Cycling Functions of Hydrothermarchaeota in Hydrothermal Sediment.</title>
        <authorList>
            <person name="Zhou Z."/>
            <person name="Liu Y."/>
            <person name="Xu W."/>
            <person name="Pan J."/>
            <person name="Luo Z.H."/>
            <person name="Li M."/>
        </authorList>
    </citation>
    <scope>NUCLEOTIDE SEQUENCE [LARGE SCALE GENOMIC DNA]</scope>
    <source>
        <strain evidence="11">SpSt-374</strain>
    </source>
</reference>
<feature type="domain" description="Protein kinase" evidence="10">
    <location>
        <begin position="12"/>
        <end position="292"/>
    </location>
</feature>
<comment type="caution">
    <text evidence="11">The sequence shown here is derived from an EMBL/GenBank/DDBJ whole genome shotgun (WGS) entry which is preliminary data.</text>
</comment>
<evidence type="ECO:0000256" key="1">
    <source>
        <dbReference type="ARBA" id="ARBA00012513"/>
    </source>
</evidence>
<keyword evidence="9" id="KW-0812">Transmembrane</keyword>
<dbReference type="GO" id="GO:0004674">
    <property type="term" value="F:protein serine/threonine kinase activity"/>
    <property type="evidence" value="ECO:0007669"/>
    <property type="project" value="UniProtKB-KW"/>
</dbReference>
<comment type="catalytic activity">
    <reaction evidence="8">
        <text>L-seryl-[protein] + ATP = O-phospho-L-seryl-[protein] + ADP + H(+)</text>
        <dbReference type="Rhea" id="RHEA:17989"/>
        <dbReference type="Rhea" id="RHEA-COMP:9863"/>
        <dbReference type="Rhea" id="RHEA-COMP:11604"/>
        <dbReference type="ChEBI" id="CHEBI:15378"/>
        <dbReference type="ChEBI" id="CHEBI:29999"/>
        <dbReference type="ChEBI" id="CHEBI:30616"/>
        <dbReference type="ChEBI" id="CHEBI:83421"/>
        <dbReference type="ChEBI" id="CHEBI:456216"/>
        <dbReference type="EC" id="2.7.11.1"/>
    </reaction>
</comment>
<evidence type="ECO:0000256" key="3">
    <source>
        <dbReference type="ARBA" id="ARBA00022679"/>
    </source>
</evidence>
<dbReference type="PROSITE" id="PS00108">
    <property type="entry name" value="PROTEIN_KINASE_ST"/>
    <property type="match status" value="1"/>
</dbReference>
<gene>
    <name evidence="11" type="ORF">ENR15_22595</name>
</gene>
<feature type="transmembrane region" description="Helical" evidence="9">
    <location>
        <begin position="441"/>
        <end position="463"/>
    </location>
</feature>
<evidence type="ECO:0000256" key="7">
    <source>
        <dbReference type="ARBA" id="ARBA00047899"/>
    </source>
</evidence>
<protein>
    <recommendedName>
        <fullName evidence="1">non-specific serine/threonine protein kinase</fullName>
        <ecNumber evidence="1">2.7.11.1</ecNumber>
    </recommendedName>
</protein>
<feature type="transmembrane region" description="Helical" evidence="9">
    <location>
        <begin position="469"/>
        <end position="490"/>
    </location>
</feature>
<evidence type="ECO:0000256" key="9">
    <source>
        <dbReference type="SAM" id="Phobius"/>
    </source>
</evidence>
<accession>A0A7C3ZZK2</accession>
<dbReference type="EC" id="2.7.11.1" evidence="1"/>
<dbReference type="Gene3D" id="1.10.510.10">
    <property type="entry name" value="Transferase(Phosphotransferase) domain 1"/>
    <property type="match status" value="1"/>
</dbReference>
<evidence type="ECO:0000256" key="8">
    <source>
        <dbReference type="ARBA" id="ARBA00048679"/>
    </source>
</evidence>
<dbReference type="SUPFAM" id="SSF56112">
    <property type="entry name" value="Protein kinase-like (PK-like)"/>
    <property type="match status" value="1"/>
</dbReference>
<dbReference type="Gene3D" id="3.30.200.20">
    <property type="entry name" value="Phosphorylase Kinase, domain 1"/>
    <property type="match status" value="1"/>
</dbReference>
<dbReference type="InterPro" id="IPR000719">
    <property type="entry name" value="Prot_kinase_dom"/>
</dbReference>
<organism evidence="11">
    <name type="scientific">Planktothricoides sp. SpSt-374</name>
    <dbReference type="NCBI Taxonomy" id="2282167"/>
    <lineage>
        <taxon>Bacteria</taxon>
        <taxon>Bacillati</taxon>
        <taxon>Cyanobacteriota</taxon>
        <taxon>Cyanophyceae</taxon>
        <taxon>Oscillatoriophycideae</taxon>
        <taxon>Oscillatoriales</taxon>
        <taxon>Oscillatoriaceae</taxon>
        <taxon>Planktothricoides</taxon>
    </lineage>
</organism>
<dbReference type="SMART" id="SM00220">
    <property type="entry name" value="S_TKc"/>
    <property type="match status" value="1"/>
</dbReference>
<proteinExistence type="predicted"/>
<keyword evidence="9" id="KW-0472">Membrane</keyword>
<evidence type="ECO:0000256" key="4">
    <source>
        <dbReference type="ARBA" id="ARBA00022741"/>
    </source>
</evidence>
<dbReference type="EMBL" id="DSPX01000232">
    <property type="protein sequence ID" value="HGG03348.1"/>
    <property type="molecule type" value="Genomic_DNA"/>
</dbReference>
<dbReference type="GO" id="GO:0005524">
    <property type="term" value="F:ATP binding"/>
    <property type="evidence" value="ECO:0007669"/>
    <property type="project" value="UniProtKB-KW"/>
</dbReference>
<sequence length="570" mass="62198">MSNLPDFAAYGYQVEGELGRNRAGGRITYLATATSTQQAVVIKQFQFAVASSDWSGYKAHEREIEVLRALNHPGIPRYLNSFETKDGFCMVQEYKKAPSLAVKRSFAAAEVKQIAVEVLQILVYLQSQTPPIIHRDIKPENILVDDKLNVYLVDFGFARAGDGEIAHSSMVKGTMGFMPPEQLFNRQLTLASDLYGLGATLICLLTGTKSTNIADLLDENYRIEFRNLLPKVSIRWIWWLETMVQPGIAERYPDAAAAMAALEPIYVNRTPEVRITPERLELKATQIGEKLIASVNVTNFVPDTVLQGTWELGEDSWISVSPRQFEGNAVKCEIVVETEWLRAGQLYQRELCLKSNAVPESAPMLLVLETAPVPLQRRQIPGSWLGLLFATASGGTLMGSLVQAQQLSLLVWFVLSASTIGYGVLSRVYDSQRRNTSIIKLAAACGITVVAAAIAGFTLGIAAGATFTGAGQTAITITTSIAVGMTWLLATHSIKKDFGSAIAMIISLLTAASGINLGIGLKLPSLSSFLIIAAVTGLPVLALKLSLPVIYQYRLAQYRRAEIRLIKSLN</sequence>
<dbReference type="InterPro" id="IPR008271">
    <property type="entry name" value="Ser/Thr_kinase_AS"/>
</dbReference>
<evidence type="ECO:0000256" key="6">
    <source>
        <dbReference type="ARBA" id="ARBA00022840"/>
    </source>
</evidence>
<dbReference type="PANTHER" id="PTHR24363">
    <property type="entry name" value="SERINE/THREONINE PROTEIN KINASE"/>
    <property type="match status" value="1"/>
</dbReference>
<feature type="transmembrane region" description="Helical" evidence="9">
    <location>
        <begin position="529"/>
        <end position="551"/>
    </location>
</feature>
<dbReference type="PANTHER" id="PTHR24363:SF0">
    <property type="entry name" value="SERINE_THREONINE KINASE LIKE DOMAIN CONTAINING 1"/>
    <property type="match status" value="1"/>
</dbReference>
<comment type="catalytic activity">
    <reaction evidence="7">
        <text>L-threonyl-[protein] + ATP = O-phospho-L-threonyl-[protein] + ADP + H(+)</text>
        <dbReference type="Rhea" id="RHEA:46608"/>
        <dbReference type="Rhea" id="RHEA-COMP:11060"/>
        <dbReference type="Rhea" id="RHEA-COMP:11605"/>
        <dbReference type="ChEBI" id="CHEBI:15378"/>
        <dbReference type="ChEBI" id="CHEBI:30013"/>
        <dbReference type="ChEBI" id="CHEBI:30616"/>
        <dbReference type="ChEBI" id="CHEBI:61977"/>
        <dbReference type="ChEBI" id="CHEBI:456216"/>
        <dbReference type="EC" id="2.7.11.1"/>
    </reaction>
</comment>
<dbReference type="Pfam" id="PF00069">
    <property type="entry name" value="Pkinase"/>
    <property type="match status" value="1"/>
</dbReference>
<feature type="transmembrane region" description="Helical" evidence="9">
    <location>
        <begin position="409"/>
        <end position="429"/>
    </location>
</feature>
<dbReference type="PROSITE" id="PS50011">
    <property type="entry name" value="PROTEIN_KINASE_DOM"/>
    <property type="match status" value="1"/>
</dbReference>
<dbReference type="InterPro" id="IPR011009">
    <property type="entry name" value="Kinase-like_dom_sf"/>
</dbReference>
<evidence type="ECO:0000259" key="10">
    <source>
        <dbReference type="PROSITE" id="PS50011"/>
    </source>
</evidence>
<name>A0A7C3ZZK2_9CYAN</name>
<keyword evidence="2 11" id="KW-0723">Serine/threonine-protein kinase</keyword>
<keyword evidence="5 11" id="KW-0418">Kinase</keyword>
<keyword evidence="3" id="KW-0808">Transferase</keyword>
<dbReference type="CDD" id="cd14014">
    <property type="entry name" value="STKc_PknB_like"/>
    <property type="match status" value="1"/>
</dbReference>
<evidence type="ECO:0000256" key="5">
    <source>
        <dbReference type="ARBA" id="ARBA00022777"/>
    </source>
</evidence>
<evidence type="ECO:0000256" key="2">
    <source>
        <dbReference type="ARBA" id="ARBA00022527"/>
    </source>
</evidence>
<keyword evidence="6" id="KW-0067">ATP-binding</keyword>
<keyword evidence="9" id="KW-1133">Transmembrane helix</keyword>